<name>A0A0P1M9H6_9BACT</name>
<evidence type="ECO:0000256" key="3">
    <source>
        <dbReference type="ARBA" id="ARBA00022884"/>
    </source>
</evidence>
<dbReference type="GO" id="GO:0051607">
    <property type="term" value="P:defense response to virus"/>
    <property type="evidence" value="ECO:0007669"/>
    <property type="project" value="UniProtKB-KW"/>
</dbReference>
<accession>A0A0P1NZ12</accession>
<keyword evidence="3" id="KW-0694">RNA-binding</keyword>
<evidence type="ECO:0000256" key="2">
    <source>
        <dbReference type="ARBA" id="ARBA00016109"/>
    </source>
</evidence>
<dbReference type="GO" id="GO:0003723">
    <property type="term" value="F:RNA binding"/>
    <property type="evidence" value="ECO:0007669"/>
    <property type="project" value="UniProtKB-KW"/>
</dbReference>
<keyword evidence="4" id="KW-0051">Antiviral defense</keyword>
<dbReference type="RefSeq" id="WP_047134814.1">
    <property type="nucleotide sequence ID" value="NZ_CZVM01000037.1"/>
</dbReference>
<dbReference type="Proteomes" id="UP000182011">
    <property type="component" value="Unassembled WGS sequence"/>
</dbReference>
<dbReference type="EMBL" id="FAOP01000007">
    <property type="protein sequence ID" value="CUU07850.1"/>
    <property type="molecule type" value="Genomic_DNA"/>
</dbReference>
<dbReference type="AlphaFoldDB" id="A0A0P1M9H6"/>
<accession>A0A0P1LZG4</accession>
<reference evidence="5 6" key="1">
    <citation type="submission" date="2015-11" db="EMBL/GenBank/DDBJ databases">
        <authorList>
            <person name="Zhang Y."/>
            <person name="Guo Z."/>
        </authorList>
    </citation>
    <scope>NUCLEOTIDE SEQUENCE [LARGE SCALE GENOMIC DNA]</scope>
    <source>
        <strain evidence="5">JGI-4</strain>
    </source>
</reference>
<organism evidence="5 6">
    <name type="scientific">Candidatus Kryptonium thompsonii</name>
    <dbReference type="NCBI Taxonomy" id="1633631"/>
    <lineage>
        <taxon>Bacteria</taxon>
        <taxon>Pseudomonadati</taxon>
        <taxon>Candidatus Kryptoniota</taxon>
        <taxon>Candidatus Kryptonium</taxon>
    </lineage>
</organism>
<proteinExistence type="inferred from homology"/>
<dbReference type="STRING" id="1633631.GCA_001442925_01916"/>
<accession>A0A0P1MJ55</accession>
<sequence>MKAYKVSFEIKSSTITPFQSDTLWGYFAWACFHIWGEKFGREFIDANKNGSPTLVSNAYPEGYLPVPIIEIKRTEKIEKGEIFKQVKKRKFMKIENFEKIKDELEWNKLFEVLVNEIKDETENRKVWEVETQTVMRNKISRLTFTTSGFGELFGTEETFYGSNVKLWFAVKTDFLSKEQIEAILKYIELSGFGADASIGKGNLKFTSIENFKLPESENPNAFMTISNFIPTKDDLDNVDGTNLWYKIFTKYPKVGGHFALTDPFKKPLVFMEAGSVFKVKTHKDFYGQILNGVHSNPDIVQFAYAFPLKVRVGV</sequence>
<accession>A0A0P1LR32</accession>
<dbReference type="NCBIfam" id="TIGR01903">
    <property type="entry name" value="cas5_csm4"/>
    <property type="match status" value="1"/>
</dbReference>
<accession>A0A0P1LMN1</accession>
<accession>A0A0S4N9W1</accession>
<evidence type="ECO:0000256" key="1">
    <source>
        <dbReference type="ARBA" id="ARBA00005772"/>
    </source>
</evidence>
<dbReference type="InterPro" id="IPR005510">
    <property type="entry name" value="Csm4"/>
</dbReference>
<comment type="similarity">
    <text evidence="1">Belongs to the CRISPR-associated Csm4 family.</text>
</comment>
<accession>A0A0P1M9H6</accession>
<accession>A0A0P1MZW1</accession>
<protein>
    <recommendedName>
        <fullName evidence="2">CRISPR system Cms protein Csm4</fullName>
    </recommendedName>
</protein>
<evidence type="ECO:0000256" key="4">
    <source>
        <dbReference type="ARBA" id="ARBA00023118"/>
    </source>
</evidence>
<gene>
    <name evidence="5" type="ORF">JGI4_01921</name>
</gene>
<evidence type="ECO:0000313" key="5">
    <source>
        <dbReference type="EMBL" id="CUU07850.1"/>
    </source>
</evidence>
<evidence type="ECO:0000313" key="6">
    <source>
        <dbReference type="Proteomes" id="UP000182011"/>
    </source>
</evidence>